<sequence>MVKLIRKMWPLLVLGFLVNTAYSVMWPLTTIYLHGDLHLNLVQSGLVLAAYSGCNVLGGYLGGVLTDRYSARRVGVGMLLALIVDAGAGFFWNGLIGYPIVLVIFGLLTGGMLTLITAMTAQLSHLDGRLFNLLYIFINVGLVVGTASIGILYHGSLRPIFVLLLGCYVLAAILWTGHARHFERQASQQAVYETAARSSAAPVATGHLSRGQLVVILLSLVFMWVTYAQWMSNVSVYIQNEGLGIKLYSTLWVYNGVLLIIVQALMAKFSRSKGLPWQILIGLVAIGGSFLLLSNHSGVAILFVAMTLLTIGEAIYVPGVPALINLYTVGNEGKYQGLVNAFSSLGKALGPVIGGVVIAQFSSFPVLFWLCAVVDGIIAAGFLVGVISGLQKE</sequence>
<evidence type="ECO:0000256" key="7">
    <source>
        <dbReference type="SAM" id="Phobius"/>
    </source>
</evidence>
<feature type="transmembrane region" description="Helical" evidence="7">
    <location>
        <begin position="39"/>
        <end position="62"/>
    </location>
</feature>
<dbReference type="PANTHER" id="PTHR23517">
    <property type="entry name" value="RESISTANCE PROTEIN MDTM, PUTATIVE-RELATED-RELATED"/>
    <property type="match status" value="1"/>
</dbReference>
<evidence type="ECO:0000313" key="9">
    <source>
        <dbReference type="Proteomes" id="UP001596258"/>
    </source>
</evidence>
<evidence type="ECO:0000256" key="1">
    <source>
        <dbReference type="ARBA" id="ARBA00004651"/>
    </source>
</evidence>
<dbReference type="EMBL" id="JBHSSO010000016">
    <property type="protein sequence ID" value="MFC6289649.1"/>
    <property type="molecule type" value="Genomic_DNA"/>
</dbReference>
<keyword evidence="9" id="KW-1185">Reference proteome</keyword>
<dbReference type="Proteomes" id="UP001596258">
    <property type="component" value="Unassembled WGS sequence"/>
</dbReference>
<comment type="caution">
    <text evidence="8">The sequence shown here is derived from an EMBL/GenBank/DDBJ whole genome shotgun (WGS) entry which is preliminary data.</text>
</comment>
<feature type="transmembrane region" description="Helical" evidence="7">
    <location>
        <begin position="159"/>
        <end position="177"/>
    </location>
</feature>
<dbReference type="InterPro" id="IPR011701">
    <property type="entry name" value="MFS"/>
</dbReference>
<evidence type="ECO:0000256" key="2">
    <source>
        <dbReference type="ARBA" id="ARBA00022448"/>
    </source>
</evidence>
<feature type="transmembrane region" description="Helical" evidence="7">
    <location>
        <begin position="133"/>
        <end position="153"/>
    </location>
</feature>
<keyword evidence="4 7" id="KW-0812">Transmembrane</keyword>
<evidence type="ECO:0000256" key="5">
    <source>
        <dbReference type="ARBA" id="ARBA00022989"/>
    </source>
</evidence>
<organism evidence="8 9">
    <name type="scientific">Levilactobacillus angrenensis</name>
    <dbReference type="NCBI Taxonomy" id="2486020"/>
    <lineage>
        <taxon>Bacteria</taxon>
        <taxon>Bacillati</taxon>
        <taxon>Bacillota</taxon>
        <taxon>Bacilli</taxon>
        <taxon>Lactobacillales</taxon>
        <taxon>Lactobacillaceae</taxon>
        <taxon>Levilactobacillus</taxon>
    </lineage>
</organism>
<dbReference type="RefSeq" id="WP_125574773.1">
    <property type="nucleotide sequence ID" value="NZ_JBHSSO010000016.1"/>
</dbReference>
<evidence type="ECO:0000256" key="4">
    <source>
        <dbReference type="ARBA" id="ARBA00022692"/>
    </source>
</evidence>
<keyword evidence="6 7" id="KW-0472">Membrane</keyword>
<reference evidence="9" key="1">
    <citation type="journal article" date="2019" name="Int. J. Syst. Evol. Microbiol.">
        <title>The Global Catalogue of Microorganisms (GCM) 10K type strain sequencing project: providing services to taxonomists for standard genome sequencing and annotation.</title>
        <authorList>
            <consortium name="The Broad Institute Genomics Platform"/>
            <consortium name="The Broad Institute Genome Sequencing Center for Infectious Disease"/>
            <person name="Wu L."/>
            <person name="Ma J."/>
        </authorList>
    </citation>
    <scope>NUCLEOTIDE SEQUENCE [LARGE SCALE GENOMIC DNA]</scope>
    <source>
        <strain evidence="9">CCM 8893</strain>
    </source>
</reference>
<comment type="subcellular location">
    <subcellularLocation>
        <location evidence="1">Cell membrane</location>
        <topology evidence="1">Multi-pass membrane protein</topology>
    </subcellularLocation>
</comment>
<feature type="transmembrane region" description="Helical" evidence="7">
    <location>
        <begin position="74"/>
        <end position="92"/>
    </location>
</feature>
<accession>A0ABW1U8J8</accession>
<feature type="transmembrane region" description="Helical" evidence="7">
    <location>
        <begin position="251"/>
        <end position="267"/>
    </location>
</feature>
<feature type="transmembrane region" description="Helical" evidence="7">
    <location>
        <begin position="98"/>
        <end position="121"/>
    </location>
</feature>
<feature type="transmembrane region" description="Helical" evidence="7">
    <location>
        <begin position="274"/>
        <end position="293"/>
    </location>
</feature>
<dbReference type="PANTHER" id="PTHR23517:SF10">
    <property type="entry name" value="MAJOR FACILITATOR SUPERFAMILY (MFS) PROFILE DOMAIN-CONTAINING PROTEIN"/>
    <property type="match status" value="1"/>
</dbReference>
<keyword evidence="5 7" id="KW-1133">Transmembrane helix</keyword>
<dbReference type="InterPro" id="IPR050171">
    <property type="entry name" value="MFS_Transporters"/>
</dbReference>
<dbReference type="InterPro" id="IPR036259">
    <property type="entry name" value="MFS_trans_sf"/>
</dbReference>
<evidence type="ECO:0000313" key="8">
    <source>
        <dbReference type="EMBL" id="MFC6289649.1"/>
    </source>
</evidence>
<name>A0ABW1U8J8_9LACO</name>
<dbReference type="SUPFAM" id="SSF103473">
    <property type="entry name" value="MFS general substrate transporter"/>
    <property type="match status" value="1"/>
</dbReference>
<feature type="transmembrane region" description="Helical" evidence="7">
    <location>
        <begin position="213"/>
        <end position="231"/>
    </location>
</feature>
<evidence type="ECO:0000256" key="3">
    <source>
        <dbReference type="ARBA" id="ARBA00022475"/>
    </source>
</evidence>
<gene>
    <name evidence="8" type="ORF">ACFP1M_05465</name>
</gene>
<feature type="transmembrane region" description="Helical" evidence="7">
    <location>
        <begin position="367"/>
        <end position="390"/>
    </location>
</feature>
<keyword evidence="2" id="KW-0813">Transport</keyword>
<feature type="transmembrane region" description="Helical" evidence="7">
    <location>
        <begin position="338"/>
        <end position="361"/>
    </location>
</feature>
<protein>
    <submittedName>
        <fullName evidence="8">MFS transporter</fullName>
    </submittedName>
</protein>
<proteinExistence type="predicted"/>
<keyword evidence="3" id="KW-1003">Cell membrane</keyword>
<evidence type="ECO:0000256" key="6">
    <source>
        <dbReference type="ARBA" id="ARBA00023136"/>
    </source>
</evidence>
<dbReference type="Pfam" id="PF07690">
    <property type="entry name" value="MFS_1"/>
    <property type="match status" value="1"/>
</dbReference>
<feature type="transmembrane region" description="Helical" evidence="7">
    <location>
        <begin position="299"/>
        <end position="326"/>
    </location>
</feature>
<dbReference type="Gene3D" id="1.20.1250.20">
    <property type="entry name" value="MFS general substrate transporter like domains"/>
    <property type="match status" value="2"/>
</dbReference>